<organism evidence="1 2">
    <name type="scientific">Rathayibacter festucae DSM 15932</name>
    <dbReference type="NCBI Taxonomy" id="1328866"/>
    <lineage>
        <taxon>Bacteria</taxon>
        <taxon>Bacillati</taxon>
        <taxon>Actinomycetota</taxon>
        <taxon>Actinomycetes</taxon>
        <taxon>Micrococcales</taxon>
        <taxon>Microbacteriaceae</taxon>
        <taxon>Rathayibacter</taxon>
    </lineage>
</organism>
<gene>
    <name evidence="1" type="ORF">C1I64_14545</name>
</gene>
<name>A0A3Q9V171_9MICO</name>
<dbReference type="Gene3D" id="3.30.1330.40">
    <property type="entry name" value="RutC-like"/>
    <property type="match status" value="1"/>
</dbReference>
<evidence type="ECO:0000313" key="1">
    <source>
        <dbReference type="EMBL" id="AZZ53131.1"/>
    </source>
</evidence>
<sequence>MTATATRRFVTAEALGAPRGAYSHAVEAHGVVYGSAIGPFAPGDGSVPEGTVPEGITAQTGAALDNIERLLATEFGLGLGDVVRVTMILSDFERDFAAASEVYGARFAVDPPARTVIGAVLPGPLVALDFIAARP</sequence>
<dbReference type="InterPro" id="IPR006175">
    <property type="entry name" value="YjgF/YER057c/UK114"/>
</dbReference>
<dbReference type="Proteomes" id="UP000285317">
    <property type="component" value="Chromosome"/>
</dbReference>
<reference evidence="1 2" key="1">
    <citation type="submission" date="2018-03" db="EMBL/GenBank/DDBJ databases">
        <title>Bacteriophage NCPPB3778 and a type I-E CRISPR drive the evolution of the US Biological Select Agent, Rathayibacter toxicus.</title>
        <authorList>
            <person name="Davis E.W.II."/>
            <person name="Tabima J.F."/>
            <person name="Weisberg A.J."/>
            <person name="Dantas Lopes L."/>
            <person name="Wiseman M.S."/>
            <person name="Wiseman M.S."/>
            <person name="Pupko T."/>
            <person name="Belcher M.S."/>
            <person name="Sechler A.J."/>
            <person name="Tancos M.A."/>
            <person name="Schroeder B.K."/>
            <person name="Murray T.D."/>
            <person name="Luster D.G."/>
            <person name="Schneider W.L."/>
            <person name="Rogers E."/>
            <person name="Andreote F.D."/>
            <person name="Grunwald N.J."/>
            <person name="Putnam M.L."/>
            <person name="Chang J.H."/>
        </authorList>
    </citation>
    <scope>NUCLEOTIDE SEQUENCE [LARGE SCALE GENOMIC DNA]</scope>
    <source>
        <strain evidence="1 2">DSM 15932</strain>
    </source>
</reference>
<dbReference type="RefSeq" id="WP_127887686.1">
    <property type="nucleotide sequence ID" value="NZ_CP028137.1"/>
</dbReference>
<dbReference type="CDD" id="cd00448">
    <property type="entry name" value="YjgF_YER057c_UK114_family"/>
    <property type="match status" value="1"/>
</dbReference>
<dbReference type="SUPFAM" id="SSF55298">
    <property type="entry name" value="YjgF-like"/>
    <property type="match status" value="1"/>
</dbReference>
<dbReference type="EMBL" id="CP028137">
    <property type="protein sequence ID" value="AZZ53131.1"/>
    <property type="molecule type" value="Genomic_DNA"/>
</dbReference>
<dbReference type="InterPro" id="IPR035959">
    <property type="entry name" value="RutC-like_sf"/>
</dbReference>
<dbReference type="KEGG" id="rfs:C1I64_14545"/>
<protein>
    <submittedName>
        <fullName evidence="1">Reactive intermediate/imine deaminase</fullName>
    </submittedName>
</protein>
<dbReference type="PANTHER" id="PTHR11803:SF39">
    <property type="entry name" value="2-IMINOBUTANOATE_2-IMINOPROPANOATE DEAMINASE"/>
    <property type="match status" value="1"/>
</dbReference>
<evidence type="ECO:0000313" key="2">
    <source>
        <dbReference type="Proteomes" id="UP000285317"/>
    </source>
</evidence>
<dbReference type="GO" id="GO:0019239">
    <property type="term" value="F:deaminase activity"/>
    <property type="evidence" value="ECO:0007669"/>
    <property type="project" value="TreeGrafter"/>
</dbReference>
<dbReference type="GO" id="GO:0005829">
    <property type="term" value="C:cytosol"/>
    <property type="evidence" value="ECO:0007669"/>
    <property type="project" value="TreeGrafter"/>
</dbReference>
<accession>A0A3Q9V171</accession>
<proteinExistence type="predicted"/>
<dbReference type="Pfam" id="PF01042">
    <property type="entry name" value="Ribonuc_L-PSP"/>
    <property type="match status" value="1"/>
</dbReference>
<dbReference type="AlphaFoldDB" id="A0A3Q9V171"/>
<dbReference type="PANTHER" id="PTHR11803">
    <property type="entry name" value="2-IMINOBUTANOATE/2-IMINOPROPANOATE DEAMINASE RIDA"/>
    <property type="match status" value="1"/>
</dbReference>